<sequence>MVFGERLSFLQHVKYRPMAELCVHLTFNGNCGQAMRFYHECLGGHLSVQTLEDSPHAAELPFDMQKYVVTSRLIRRGIRINGSDLVEDEGLSKGNSVSISLESTNEEELSFYYRCLSQECISSRPLTKNHWGQISGSITDKFGVHWLFISTSSENSL</sequence>
<dbReference type="InterPro" id="IPR028973">
    <property type="entry name" value="PhnB-like"/>
</dbReference>
<dbReference type="EMBL" id="CP032050">
    <property type="protein sequence ID" value="AYN67666.1"/>
    <property type="molecule type" value="Genomic_DNA"/>
</dbReference>
<protein>
    <submittedName>
        <fullName evidence="2">VOC family protein</fullName>
    </submittedName>
</protein>
<organism evidence="2 3">
    <name type="scientific">Euzebyella marina</name>
    <dbReference type="NCBI Taxonomy" id="1761453"/>
    <lineage>
        <taxon>Bacteria</taxon>
        <taxon>Pseudomonadati</taxon>
        <taxon>Bacteroidota</taxon>
        <taxon>Flavobacteriia</taxon>
        <taxon>Flavobacteriales</taxon>
        <taxon>Flavobacteriaceae</taxon>
        <taxon>Euzebyella</taxon>
    </lineage>
</organism>
<dbReference type="Gene3D" id="3.10.180.10">
    <property type="entry name" value="2,3-Dihydroxybiphenyl 1,2-Dioxygenase, domain 1"/>
    <property type="match status" value="1"/>
</dbReference>
<evidence type="ECO:0000313" key="3">
    <source>
        <dbReference type="Proteomes" id="UP000276309"/>
    </source>
</evidence>
<accession>A0A3G2L617</accession>
<dbReference type="PANTHER" id="PTHR33990:SF1">
    <property type="entry name" value="PROTEIN YJDN"/>
    <property type="match status" value="1"/>
</dbReference>
<dbReference type="Proteomes" id="UP000276309">
    <property type="component" value="Chromosome"/>
</dbReference>
<dbReference type="AlphaFoldDB" id="A0A3G2L617"/>
<name>A0A3G2L617_9FLAO</name>
<feature type="domain" description="PhnB-like" evidence="1">
    <location>
        <begin position="21"/>
        <end position="146"/>
    </location>
</feature>
<reference evidence="2 3" key="1">
    <citation type="submission" date="2018-08" db="EMBL/GenBank/DDBJ databases">
        <title>The reduced genetic potential of extracellular carbohydrate catabolism in Euzebyella marina RN62, a Flavobacteriia bacterium isolated from the hadal water.</title>
        <authorList>
            <person name="Xue C."/>
        </authorList>
    </citation>
    <scope>NUCLEOTIDE SEQUENCE [LARGE SCALE GENOMIC DNA]</scope>
    <source>
        <strain evidence="2 3">RN62</strain>
    </source>
</reference>
<evidence type="ECO:0000259" key="1">
    <source>
        <dbReference type="Pfam" id="PF06983"/>
    </source>
</evidence>
<proteinExistence type="predicted"/>
<dbReference type="Pfam" id="PF06983">
    <property type="entry name" value="3-dmu-9_3-mt"/>
    <property type="match status" value="1"/>
</dbReference>
<dbReference type="KEGG" id="emar:D1013_09945"/>
<dbReference type="PANTHER" id="PTHR33990">
    <property type="entry name" value="PROTEIN YJDN-RELATED"/>
    <property type="match status" value="1"/>
</dbReference>
<keyword evidence="3" id="KW-1185">Reference proteome</keyword>
<dbReference type="InterPro" id="IPR029068">
    <property type="entry name" value="Glyas_Bleomycin-R_OHBP_Dase"/>
</dbReference>
<dbReference type="OrthoDB" id="9795306at2"/>
<evidence type="ECO:0000313" key="2">
    <source>
        <dbReference type="EMBL" id="AYN67666.1"/>
    </source>
</evidence>
<dbReference type="SUPFAM" id="SSF54593">
    <property type="entry name" value="Glyoxalase/Bleomycin resistance protein/Dihydroxybiphenyl dioxygenase"/>
    <property type="match status" value="1"/>
</dbReference>
<gene>
    <name evidence="2" type="ORF">D1013_09945</name>
</gene>